<name>A0A0N4X4C4_HAEPC</name>
<proteinExistence type="predicted"/>
<evidence type="ECO:0000313" key="1">
    <source>
        <dbReference type="WBParaSite" id="HPLM_0001921601-mRNA-1"/>
    </source>
</evidence>
<reference evidence="1" key="1">
    <citation type="submission" date="2017-02" db="UniProtKB">
        <authorList>
            <consortium name="WormBaseParasite"/>
        </authorList>
    </citation>
    <scope>IDENTIFICATION</scope>
</reference>
<dbReference type="AlphaFoldDB" id="A0A0N4X4C4"/>
<accession>A0A0N4X4C4</accession>
<protein>
    <submittedName>
        <fullName evidence="1">NR LBD domain-containing protein</fullName>
    </submittedName>
</protein>
<organism evidence="1">
    <name type="scientific">Haemonchus placei</name>
    <name type="common">Barber's pole worm</name>
    <dbReference type="NCBI Taxonomy" id="6290"/>
    <lineage>
        <taxon>Eukaryota</taxon>
        <taxon>Metazoa</taxon>
        <taxon>Ecdysozoa</taxon>
        <taxon>Nematoda</taxon>
        <taxon>Chromadorea</taxon>
        <taxon>Rhabditida</taxon>
        <taxon>Rhabditina</taxon>
        <taxon>Rhabditomorpha</taxon>
        <taxon>Strongyloidea</taxon>
        <taxon>Trichostrongylidae</taxon>
        <taxon>Haemonchus</taxon>
    </lineage>
</organism>
<dbReference type="WBParaSite" id="HPLM_0001921601-mRNA-1">
    <property type="protein sequence ID" value="HPLM_0001921601-mRNA-1"/>
    <property type="gene ID" value="HPLM_0001921601"/>
</dbReference>
<sequence length="100" mass="10817">LLGRDAVTDDENRPRPVVVEDDVLLKADLDRILCAAPRYGLFRVLSSNVNRSNGPFICFLGAECKNTAIRTKITMISKATPINTMSLDSIPPASTTAGLN</sequence>